<feature type="non-terminal residue" evidence="2">
    <location>
        <position position="102"/>
    </location>
</feature>
<accession>A0AAV2PXV0</accession>
<protein>
    <submittedName>
        <fullName evidence="2">Uncharacterized protein</fullName>
    </submittedName>
</protein>
<keyword evidence="3" id="KW-1185">Reference proteome</keyword>
<evidence type="ECO:0000313" key="2">
    <source>
        <dbReference type="EMBL" id="CAL4065687.1"/>
    </source>
</evidence>
<keyword evidence="1" id="KW-0812">Transmembrane</keyword>
<sequence>MSSESGTCVSVPGLVHCLWTFVGLFSAKGTYFSAKPPFLTDLPLEGPFENFNAYMAGVNQGYKNNAFNCLIAACLYLVTMAICGWQFYMNTLSSGPASGGAV</sequence>
<keyword evidence="1" id="KW-1133">Transmembrane helix</keyword>
<dbReference type="AlphaFoldDB" id="A0AAV2PXV0"/>
<dbReference type="Proteomes" id="UP001497623">
    <property type="component" value="Unassembled WGS sequence"/>
</dbReference>
<keyword evidence="1" id="KW-0472">Membrane</keyword>
<evidence type="ECO:0000313" key="3">
    <source>
        <dbReference type="Proteomes" id="UP001497623"/>
    </source>
</evidence>
<comment type="caution">
    <text evidence="2">The sequence shown here is derived from an EMBL/GenBank/DDBJ whole genome shotgun (WGS) entry which is preliminary data.</text>
</comment>
<organism evidence="2 3">
    <name type="scientific">Meganyctiphanes norvegica</name>
    <name type="common">Northern krill</name>
    <name type="synonym">Thysanopoda norvegica</name>
    <dbReference type="NCBI Taxonomy" id="48144"/>
    <lineage>
        <taxon>Eukaryota</taxon>
        <taxon>Metazoa</taxon>
        <taxon>Ecdysozoa</taxon>
        <taxon>Arthropoda</taxon>
        <taxon>Crustacea</taxon>
        <taxon>Multicrustacea</taxon>
        <taxon>Malacostraca</taxon>
        <taxon>Eumalacostraca</taxon>
        <taxon>Eucarida</taxon>
        <taxon>Euphausiacea</taxon>
        <taxon>Euphausiidae</taxon>
        <taxon>Meganyctiphanes</taxon>
    </lineage>
</organism>
<gene>
    <name evidence="2" type="ORF">MNOR_LOCUS4976</name>
</gene>
<proteinExistence type="predicted"/>
<name>A0AAV2PXV0_MEGNR</name>
<dbReference type="EMBL" id="CAXKWB010001863">
    <property type="protein sequence ID" value="CAL4065687.1"/>
    <property type="molecule type" value="Genomic_DNA"/>
</dbReference>
<reference evidence="2 3" key="1">
    <citation type="submission" date="2024-05" db="EMBL/GenBank/DDBJ databases">
        <authorList>
            <person name="Wallberg A."/>
        </authorList>
    </citation>
    <scope>NUCLEOTIDE SEQUENCE [LARGE SCALE GENOMIC DNA]</scope>
</reference>
<feature type="transmembrane region" description="Helical" evidence="1">
    <location>
        <begin position="65"/>
        <end position="88"/>
    </location>
</feature>
<evidence type="ECO:0000256" key="1">
    <source>
        <dbReference type="SAM" id="Phobius"/>
    </source>
</evidence>